<reference evidence="3 5" key="2">
    <citation type="submission" date="2019-03" db="EMBL/GenBank/DDBJ databases">
        <title>Genomic Encyclopedia of Type Strains, Phase IV (KMG-IV): sequencing the most valuable type-strain genomes for metagenomic binning, comparative biology and taxonomic classification.</title>
        <authorList>
            <person name="Goeker M."/>
        </authorList>
    </citation>
    <scope>NUCLEOTIDE SEQUENCE [LARGE SCALE GENOMIC DNA]</scope>
    <source>
        <strain evidence="3 5">DSM 11603</strain>
    </source>
</reference>
<dbReference type="CDD" id="cd00448">
    <property type="entry name" value="YjgF_YER057c_UK114_family"/>
    <property type="match status" value="1"/>
</dbReference>
<dbReference type="InterPro" id="IPR035959">
    <property type="entry name" value="RutC-like_sf"/>
</dbReference>
<gene>
    <name evidence="2" type="ORF">BG36_00265</name>
    <name evidence="3" type="ORF">DES43_10353</name>
</gene>
<dbReference type="AlphaFoldDB" id="A0A011TFB1"/>
<evidence type="ECO:0000313" key="3">
    <source>
        <dbReference type="EMBL" id="TDR37128.1"/>
    </source>
</evidence>
<dbReference type="EMBL" id="SNZF01000003">
    <property type="protein sequence ID" value="TDR37128.1"/>
    <property type="molecule type" value="Genomic_DNA"/>
</dbReference>
<dbReference type="HOGENOM" id="CLU_100715_4_2_5"/>
<evidence type="ECO:0000313" key="4">
    <source>
        <dbReference type="Proteomes" id="UP000019849"/>
    </source>
</evidence>
<comment type="caution">
    <text evidence="2">The sequence shown here is derived from an EMBL/GenBank/DDBJ whole genome shotgun (WGS) entry which is preliminary data.</text>
</comment>
<name>A0A011TFB1_9HYPH</name>
<proteinExistence type="predicted"/>
<dbReference type="PANTHER" id="PTHR43857">
    <property type="entry name" value="BLR7761 PROTEIN"/>
    <property type="match status" value="1"/>
</dbReference>
<dbReference type="PATRIC" id="fig|69279.3.peg.55"/>
<evidence type="ECO:0000313" key="5">
    <source>
        <dbReference type="Proteomes" id="UP000294958"/>
    </source>
</evidence>
<protein>
    <submittedName>
        <fullName evidence="3">Enamine deaminase RidA (YjgF/YER057c/UK114 family)</fullName>
    </submittedName>
    <submittedName>
        <fullName evidence="2">Endoribonuclease L-PSP</fullName>
    </submittedName>
</protein>
<keyword evidence="5" id="KW-1185">Reference proteome</keyword>
<dbReference type="PANTHER" id="PTHR43857:SF1">
    <property type="entry name" value="YJGH FAMILY PROTEIN"/>
    <property type="match status" value="1"/>
</dbReference>
<feature type="region of interest" description="Disordered" evidence="1">
    <location>
        <begin position="1"/>
        <end position="29"/>
    </location>
</feature>
<dbReference type="RefSeq" id="WP_051520303.1">
    <property type="nucleotide sequence ID" value="NZ_KK073877.1"/>
</dbReference>
<accession>A0A011TFB1</accession>
<dbReference type="InterPro" id="IPR006175">
    <property type="entry name" value="YjgF/YER057c/UK114"/>
</dbReference>
<dbReference type="EMBL" id="JENY01000001">
    <property type="protein sequence ID" value="EXL10334.1"/>
    <property type="molecule type" value="Genomic_DNA"/>
</dbReference>
<dbReference type="Gene3D" id="3.30.1330.40">
    <property type="entry name" value="RutC-like"/>
    <property type="match status" value="1"/>
</dbReference>
<reference evidence="2 4" key="1">
    <citation type="submission" date="2014-02" db="EMBL/GenBank/DDBJ databases">
        <title>Aquamicrobium defluvii Genome sequencing.</title>
        <authorList>
            <person name="Wang X."/>
        </authorList>
    </citation>
    <scope>NUCLEOTIDE SEQUENCE [LARGE SCALE GENOMIC DNA]</scope>
    <source>
        <strain evidence="2 4">W13Z1</strain>
    </source>
</reference>
<dbReference type="Proteomes" id="UP000019849">
    <property type="component" value="Unassembled WGS sequence"/>
</dbReference>
<organism evidence="2 4">
    <name type="scientific">Aquamicrobium defluvii</name>
    <dbReference type="NCBI Taxonomy" id="69279"/>
    <lineage>
        <taxon>Bacteria</taxon>
        <taxon>Pseudomonadati</taxon>
        <taxon>Pseudomonadota</taxon>
        <taxon>Alphaproteobacteria</taxon>
        <taxon>Hyphomicrobiales</taxon>
        <taxon>Phyllobacteriaceae</taxon>
        <taxon>Aquamicrobium</taxon>
    </lineage>
</organism>
<sequence>MSETKPAEQAPPATLPRTPHRILQPEGWDKPVGYSNGVEARGRTIYVGGQIGWNGQYRFEAHDLPGQIRQTLQNVLAILHEGGAGPEHITTMTWYVTDRKAYSASLKDIGAAWKATMGRNFPAMAVVEVSGLIEDEALVEIQAVAVVPD</sequence>
<evidence type="ECO:0000313" key="2">
    <source>
        <dbReference type="EMBL" id="EXL10334.1"/>
    </source>
</evidence>
<dbReference type="Proteomes" id="UP000294958">
    <property type="component" value="Unassembled WGS sequence"/>
</dbReference>
<dbReference type="Pfam" id="PF01042">
    <property type="entry name" value="Ribonuc_L-PSP"/>
    <property type="match status" value="1"/>
</dbReference>
<dbReference type="STRING" id="69279.BG36_00265"/>
<evidence type="ECO:0000256" key="1">
    <source>
        <dbReference type="SAM" id="MobiDB-lite"/>
    </source>
</evidence>
<dbReference type="OrthoDB" id="9803101at2"/>
<dbReference type="SUPFAM" id="SSF55298">
    <property type="entry name" value="YjgF-like"/>
    <property type="match status" value="1"/>
</dbReference>
<dbReference type="eggNOG" id="COG0251">
    <property type="taxonomic scope" value="Bacteria"/>
</dbReference>